<gene>
    <name evidence="1" type="ORF">SAMN02745163_00778</name>
</gene>
<dbReference type="Proteomes" id="UP000184310">
    <property type="component" value="Unassembled WGS sequence"/>
</dbReference>
<dbReference type="OrthoDB" id="2591282at2"/>
<proteinExistence type="predicted"/>
<dbReference type="EMBL" id="FQZB01000005">
    <property type="protein sequence ID" value="SHI81430.1"/>
    <property type="molecule type" value="Genomic_DNA"/>
</dbReference>
<evidence type="ECO:0000313" key="2">
    <source>
        <dbReference type="Proteomes" id="UP000184310"/>
    </source>
</evidence>
<reference evidence="1 2" key="1">
    <citation type="submission" date="2016-11" db="EMBL/GenBank/DDBJ databases">
        <authorList>
            <person name="Jaros S."/>
            <person name="Januszkiewicz K."/>
            <person name="Wedrychowicz H."/>
        </authorList>
    </citation>
    <scope>NUCLEOTIDE SEQUENCE [LARGE SCALE GENOMIC DNA]</scope>
    <source>
        <strain evidence="1 2">DSM 21758</strain>
    </source>
</reference>
<dbReference type="STRING" id="1121302.SAMN02745163_00778"/>
<dbReference type="AlphaFoldDB" id="A0A1M6E7V3"/>
<name>A0A1M6E7V3_9CLOT</name>
<organism evidence="1 2">
    <name type="scientific">Clostridium cavendishii DSM 21758</name>
    <dbReference type="NCBI Taxonomy" id="1121302"/>
    <lineage>
        <taxon>Bacteria</taxon>
        <taxon>Bacillati</taxon>
        <taxon>Bacillota</taxon>
        <taxon>Clostridia</taxon>
        <taxon>Eubacteriales</taxon>
        <taxon>Clostridiaceae</taxon>
        <taxon>Clostridium</taxon>
    </lineage>
</organism>
<dbReference type="RefSeq" id="WP_072985371.1">
    <property type="nucleotide sequence ID" value="NZ_FQZB01000005.1"/>
</dbReference>
<accession>A0A1M6E7V3</accession>
<evidence type="ECO:0000313" key="1">
    <source>
        <dbReference type="EMBL" id="SHI81430.1"/>
    </source>
</evidence>
<keyword evidence="2" id="KW-1185">Reference proteome</keyword>
<protein>
    <submittedName>
        <fullName evidence="1">Uncharacterized protein</fullName>
    </submittedName>
</protein>
<sequence>MAEVKLSPPWYTFANEIKYTYGLSPYIKVSNLAQVDDEYLLNIFVSSDKIAHALRAILPLIKTFGNIKVIILIYDEKNNIVQPEDISYTPEILATTFCTALYKNPLFKGAVLISDDATPPIGNVVLVIAKEIVQFYNDDISDLCRNFNEVAAKVFTDVTTLAYTPNLTVSFSTYDCDCRLQKDIFCPKDKCSCHPND</sequence>